<dbReference type="EMBL" id="CP009933">
    <property type="protein sequence ID" value="AKA70945.1"/>
    <property type="molecule type" value="Genomic_DNA"/>
</dbReference>
<dbReference type="Pfam" id="PF00072">
    <property type="entry name" value="Response_reg"/>
    <property type="match status" value="2"/>
</dbReference>
<dbReference type="InterPro" id="IPR050595">
    <property type="entry name" value="Bact_response_regulator"/>
</dbReference>
<dbReference type="SUPFAM" id="SSF52172">
    <property type="entry name" value="CheY-like"/>
    <property type="match status" value="2"/>
</dbReference>
<keyword evidence="7" id="KW-1185">Reference proteome</keyword>
<sequence length="259" mass="29734">MYTILHLEQSSFIKKLVKNILLENGFNCISVDTAEEAYGTLKDLNGKVDLIITSLLLEDTSIEEFMKTINNNNLNKNIPVFVVTGNELENTQKRILNLGVSDYITKNNLGEELLKHVKYIMKENELLNCLKEAKIACVDDSHFDRTIMKDILSRHDVQNVDFYSSGKDLMESQKHYDLYLVDIVLENEFGKNIIIRLRRDNINSSIIMTSSLTNTKTVASMLNAGANDYIRKPIQEDIFMAKLKSNMRTYALIKQLEKQ</sequence>
<feature type="domain" description="Response regulatory" evidence="5">
    <location>
        <begin position="3"/>
        <end position="121"/>
    </location>
</feature>
<dbReference type="PANTHER" id="PTHR44591">
    <property type="entry name" value="STRESS RESPONSE REGULATOR PROTEIN 1"/>
    <property type="match status" value="1"/>
</dbReference>
<dbReference type="KEGG" id="csq:CSCA_3820"/>
<evidence type="ECO:0000256" key="1">
    <source>
        <dbReference type="ARBA" id="ARBA00018672"/>
    </source>
</evidence>
<comment type="caution">
    <text evidence="4">Lacks conserved residue(s) required for the propagation of feature annotation.</text>
</comment>
<feature type="domain" description="Response regulatory" evidence="5">
    <location>
        <begin position="134"/>
        <end position="247"/>
    </location>
</feature>
<proteinExistence type="predicted"/>
<dbReference type="PROSITE" id="PS50110">
    <property type="entry name" value="RESPONSE_REGULATORY"/>
    <property type="match status" value="2"/>
</dbReference>
<dbReference type="Gene3D" id="3.40.50.2300">
    <property type="match status" value="2"/>
</dbReference>
<dbReference type="AlphaFoldDB" id="A0A0E3K2M8"/>
<dbReference type="STRING" id="1548.CSCA_3820"/>
<dbReference type="RefSeq" id="WP_029159120.1">
    <property type="nucleotide sequence ID" value="NZ_CP009933.1"/>
</dbReference>
<comment type="function">
    <text evidence="3">May play the central regulatory role in sporulation. It may be an element of the effector pathway responsible for the activation of sporulation genes in response to nutritional stress. Spo0A may act in concert with spo0H (a sigma factor) to control the expression of some genes that are critical to the sporulation process.</text>
</comment>
<organism evidence="6 7">
    <name type="scientific">Clostridium scatologenes</name>
    <dbReference type="NCBI Taxonomy" id="1548"/>
    <lineage>
        <taxon>Bacteria</taxon>
        <taxon>Bacillati</taxon>
        <taxon>Bacillota</taxon>
        <taxon>Clostridia</taxon>
        <taxon>Eubacteriales</taxon>
        <taxon>Clostridiaceae</taxon>
        <taxon>Clostridium</taxon>
    </lineage>
</organism>
<feature type="modified residue" description="4-aspartylphosphate" evidence="4">
    <location>
        <position position="182"/>
    </location>
</feature>
<dbReference type="InterPro" id="IPR011006">
    <property type="entry name" value="CheY-like_superfamily"/>
</dbReference>
<evidence type="ECO:0000256" key="3">
    <source>
        <dbReference type="ARBA" id="ARBA00024867"/>
    </source>
</evidence>
<keyword evidence="2 4" id="KW-0597">Phosphoprotein</keyword>
<dbReference type="PANTHER" id="PTHR44591:SF23">
    <property type="entry name" value="CHEY SUBFAMILY"/>
    <property type="match status" value="1"/>
</dbReference>
<dbReference type="SMART" id="SM00448">
    <property type="entry name" value="REC"/>
    <property type="match status" value="2"/>
</dbReference>
<dbReference type="HOGENOM" id="CLU_1080539_0_0_9"/>
<evidence type="ECO:0000259" key="5">
    <source>
        <dbReference type="PROSITE" id="PS50110"/>
    </source>
</evidence>
<evidence type="ECO:0000313" key="6">
    <source>
        <dbReference type="EMBL" id="AKA70945.1"/>
    </source>
</evidence>
<dbReference type="CDD" id="cd00156">
    <property type="entry name" value="REC"/>
    <property type="match status" value="2"/>
</dbReference>
<reference evidence="6 7" key="1">
    <citation type="journal article" date="2015" name="J. Biotechnol.">
        <title>Complete genome sequence of a malodorant-producing acetogen, Clostridium scatologenes ATCC 25775(T).</title>
        <authorList>
            <person name="Zhu Z."/>
            <person name="Guo T."/>
            <person name="Zheng H."/>
            <person name="Song T."/>
            <person name="Ouyang P."/>
            <person name="Xie J."/>
        </authorList>
    </citation>
    <scope>NUCLEOTIDE SEQUENCE [LARGE SCALE GENOMIC DNA]</scope>
    <source>
        <strain evidence="6 7">ATCC 25775</strain>
    </source>
</reference>
<gene>
    <name evidence="6" type="ORF">CSCA_3820</name>
</gene>
<dbReference type="InterPro" id="IPR001789">
    <property type="entry name" value="Sig_transdc_resp-reg_receiver"/>
</dbReference>
<name>A0A0E3K2M8_CLOSL</name>
<dbReference type="GO" id="GO:0000160">
    <property type="term" value="P:phosphorelay signal transduction system"/>
    <property type="evidence" value="ECO:0007669"/>
    <property type="project" value="InterPro"/>
</dbReference>
<evidence type="ECO:0000256" key="2">
    <source>
        <dbReference type="ARBA" id="ARBA00022553"/>
    </source>
</evidence>
<protein>
    <recommendedName>
        <fullName evidence="1">Stage 0 sporulation protein A homolog</fullName>
    </recommendedName>
</protein>
<accession>A0A0E3K2M8</accession>
<dbReference type="Proteomes" id="UP000033115">
    <property type="component" value="Chromosome"/>
</dbReference>
<evidence type="ECO:0000256" key="4">
    <source>
        <dbReference type="PROSITE-ProRule" id="PRU00169"/>
    </source>
</evidence>
<evidence type="ECO:0000313" key="7">
    <source>
        <dbReference type="Proteomes" id="UP000033115"/>
    </source>
</evidence>